<protein>
    <submittedName>
        <fullName evidence="2">Uncharacterized protein</fullName>
    </submittedName>
</protein>
<dbReference type="AlphaFoldDB" id="A0A8T0WXB9"/>
<dbReference type="EMBL" id="CM029038">
    <property type="protein sequence ID" value="KAG2650268.1"/>
    <property type="molecule type" value="Genomic_DNA"/>
</dbReference>
<comment type="caution">
    <text evidence="2">The sequence shown here is derived from an EMBL/GenBank/DDBJ whole genome shotgun (WGS) entry which is preliminary data.</text>
</comment>
<proteinExistence type="predicted"/>
<feature type="region of interest" description="Disordered" evidence="1">
    <location>
        <begin position="1"/>
        <end position="148"/>
    </location>
</feature>
<evidence type="ECO:0000256" key="1">
    <source>
        <dbReference type="SAM" id="MobiDB-lite"/>
    </source>
</evidence>
<dbReference type="EMBL" id="CM029038">
    <property type="protein sequence ID" value="KAG2650262.1"/>
    <property type="molecule type" value="Genomic_DNA"/>
</dbReference>
<sequence>MFGARRRLAPSEPPPSAMRLRPPALGPAPPPSTRRRPRTHPDQRHLRLRAPGPQRPRPRPALADPGRPAPAPDQRWFVASETGGHNQRERERERERRKQEDPPAACAIPSRGGGDCPVRLPCRPAVTTPRGSSRMLLGSHNGFSLTSR</sequence>
<dbReference type="EMBL" id="CM029038">
    <property type="protein sequence ID" value="KAG2650267.1"/>
    <property type="molecule type" value="Genomic_DNA"/>
</dbReference>
<keyword evidence="3" id="KW-1185">Reference proteome</keyword>
<dbReference type="EMBL" id="CM029038">
    <property type="protein sequence ID" value="KAG2650266.1"/>
    <property type="molecule type" value="Genomic_DNA"/>
</dbReference>
<evidence type="ECO:0000313" key="2">
    <source>
        <dbReference type="EMBL" id="KAG2650266.1"/>
    </source>
</evidence>
<organism evidence="2 3">
    <name type="scientific">Panicum virgatum</name>
    <name type="common">Blackwell switchgrass</name>
    <dbReference type="NCBI Taxonomy" id="38727"/>
    <lineage>
        <taxon>Eukaryota</taxon>
        <taxon>Viridiplantae</taxon>
        <taxon>Streptophyta</taxon>
        <taxon>Embryophyta</taxon>
        <taxon>Tracheophyta</taxon>
        <taxon>Spermatophyta</taxon>
        <taxon>Magnoliopsida</taxon>
        <taxon>Liliopsida</taxon>
        <taxon>Poales</taxon>
        <taxon>Poaceae</taxon>
        <taxon>PACMAD clade</taxon>
        <taxon>Panicoideae</taxon>
        <taxon>Panicodae</taxon>
        <taxon>Paniceae</taxon>
        <taxon>Panicinae</taxon>
        <taxon>Panicum</taxon>
        <taxon>Panicum sect. Hiantes</taxon>
    </lineage>
</organism>
<dbReference type="Proteomes" id="UP000823388">
    <property type="component" value="Chromosome 1N"/>
</dbReference>
<dbReference type="EMBL" id="CM029038">
    <property type="protein sequence ID" value="KAG2650264.1"/>
    <property type="molecule type" value="Genomic_DNA"/>
</dbReference>
<dbReference type="EMBL" id="CM029038">
    <property type="protein sequence ID" value="KAG2650261.1"/>
    <property type="molecule type" value="Genomic_DNA"/>
</dbReference>
<dbReference type="EMBL" id="CM029038">
    <property type="protein sequence ID" value="KAG2650265.1"/>
    <property type="molecule type" value="Genomic_DNA"/>
</dbReference>
<feature type="compositionally biased region" description="Basic and acidic residues" evidence="1">
    <location>
        <begin position="86"/>
        <end position="101"/>
    </location>
</feature>
<name>A0A8T0WXB9_PANVG</name>
<accession>A0A8T0WXB9</accession>
<evidence type="ECO:0000313" key="3">
    <source>
        <dbReference type="Proteomes" id="UP000823388"/>
    </source>
</evidence>
<reference evidence="2" key="1">
    <citation type="submission" date="2020-05" db="EMBL/GenBank/DDBJ databases">
        <title>WGS assembly of Panicum virgatum.</title>
        <authorList>
            <person name="Lovell J.T."/>
            <person name="Jenkins J."/>
            <person name="Shu S."/>
            <person name="Juenger T.E."/>
            <person name="Schmutz J."/>
        </authorList>
    </citation>
    <scope>NUCLEOTIDE SEQUENCE</scope>
    <source>
        <strain evidence="2">AP13</strain>
    </source>
</reference>
<gene>
    <name evidence="2" type="ORF">PVAP13_1NG198619</name>
</gene>
<dbReference type="EMBL" id="CM029038">
    <property type="protein sequence ID" value="KAG2650263.1"/>
    <property type="molecule type" value="Genomic_DNA"/>
</dbReference>